<dbReference type="RefSeq" id="WP_407346643.1">
    <property type="nucleotide sequence ID" value="NZ_CP136864.1"/>
</dbReference>
<dbReference type="Proteomes" id="UP001626537">
    <property type="component" value="Chromosome"/>
</dbReference>
<evidence type="ECO:0000256" key="1">
    <source>
        <dbReference type="SAM" id="Phobius"/>
    </source>
</evidence>
<reference evidence="2 3" key="1">
    <citation type="submission" date="2023-10" db="EMBL/GenBank/DDBJ databases">
        <title>Two novel species belonging to the OM43/NOR5 clade.</title>
        <authorList>
            <person name="Park M."/>
        </authorList>
    </citation>
    <scope>NUCLEOTIDE SEQUENCE [LARGE SCALE GENOMIC DNA]</scope>
    <source>
        <strain evidence="2 3">IMCC43200</strain>
    </source>
</reference>
<keyword evidence="1" id="KW-1133">Transmembrane helix</keyword>
<evidence type="ECO:0008006" key="4">
    <source>
        <dbReference type="Google" id="ProtNLM"/>
    </source>
</evidence>
<proteinExistence type="predicted"/>
<keyword evidence="1" id="KW-0812">Transmembrane</keyword>
<feature type="transmembrane region" description="Helical" evidence="1">
    <location>
        <begin position="6"/>
        <end position="27"/>
    </location>
</feature>
<name>A0ABZ0HXV9_9GAMM</name>
<protein>
    <recommendedName>
        <fullName evidence="4">DUF4760 domain-containing protein</fullName>
    </recommendedName>
</protein>
<keyword evidence="1" id="KW-0472">Membrane</keyword>
<accession>A0ABZ0HXV9</accession>
<gene>
    <name evidence="2" type="ORF">R0135_09745</name>
</gene>
<sequence>MKLSQFNDYVQTLATIGAIAGLILVAYEIRQSTRIAVAESYRDGYVAINDLILSGLESGIAGPLIKAETQPDALTPEEKMAISLWLEANYRTIANEYSQIEVLAVDAQEEYRAFDQYVERVAPRIFASAWSRAWFYQEASIQEPRAAEGVRRALEKSPLISTTDLFKQIDEAAATTE</sequence>
<organism evidence="2 3">
    <name type="scientific">Congregibacter variabilis</name>
    <dbReference type="NCBI Taxonomy" id="3081200"/>
    <lineage>
        <taxon>Bacteria</taxon>
        <taxon>Pseudomonadati</taxon>
        <taxon>Pseudomonadota</taxon>
        <taxon>Gammaproteobacteria</taxon>
        <taxon>Cellvibrionales</taxon>
        <taxon>Halieaceae</taxon>
        <taxon>Congregibacter</taxon>
    </lineage>
</organism>
<evidence type="ECO:0000313" key="2">
    <source>
        <dbReference type="EMBL" id="WOJ92068.1"/>
    </source>
</evidence>
<keyword evidence="3" id="KW-1185">Reference proteome</keyword>
<dbReference type="EMBL" id="CP136864">
    <property type="protein sequence ID" value="WOJ92068.1"/>
    <property type="molecule type" value="Genomic_DNA"/>
</dbReference>
<evidence type="ECO:0000313" key="3">
    <source>
        <dbReference type="Proteomes" id="UP001626537"/>
    </source>
</evidence>